<evidence type="ECO:0000256" key="1">
    <source>
        <dbReference type="ARBA" id="ARBA00006383"/>
    </source>
</evidence>
<keyword evidence="6" id="KW-1185">Reference proteome</keyword>
<evidence type="ECO:0000313" key="5">
    <source>
        <dbReference type="EMBL" id="BAN03078.1"/>
    </source>
</evidence>
<accession>A0A6C7EEM4</accession>
<evidence type="ECO:0000256" key="3">
    <source>
        <dbReference type="ARBA" id="ARBA00023315"/>
    </source>
</evidence>
<evidence type="ECO:0000313" key="6">
    <source>
        <dbReference type="Proteomes" id="UP000011863"/>
    </source>
</evidence>
<dbReference type="PANTHER" id="PTHR11104">
    <property type="entry name" value="AMINOGLYCOSIDE N3-ACETYLTRANSFERASE"/>
    <property type="match status" value="1"/>
</dbReference>
<name>A0A6C7EEM4_ILUCY</name>
<dbReference type="OrthoDB" id="7330654at2"/>
<dbReference type="AlphaFoldDB" id="A0A6C7EEM4"/>
<dbReference type="Pfam" id="PF02522">
    <property type="entry name" value="Antibiotic_NAT"/>
    <property type="match status" value="1"/>
</dbReference>
<dbReference type="EMBL" id="AP012057">
    <property type="protein sequence ID" value="BAN03078.1"/>
    <property type="molecule type" value="Genomic_DNA"/>
</dbReference>
<organism evidence="5 6">
    <name type="scientific">Ilumatobacter coccineus (strain NBRC 103263 / KCTC 29153 / YM16-304)</name>
    <dbReference type="NCBI Taxonomy" id="1313172"/>
    <lineage>
        <taxon>Bacteria</taxon>
        <taxon>Bacillati</taxon>
        <taxon>Actinomycetota</taxon>
        <taxon>Acidimicrobiia</taxon>
        <taxon>Acidimicrobiales</taxon>
        <taxon>Ilumatobacteraceae</taxon>
        <taxon>Ilumatobacter</taxon>
    </lineage>
</organism>
<dbReference type="SUPFAM" id="SSF110710">
    <property type="entry name" value="TTHA0583/YokD-like"/>
    <property type="match status" value="1"/>
</dbReference>
<dbReference type="PANTHER" id="PTHR11104:SF0">
    <property type="entry name" value="SPBETA PROPHAGE-DERIVED AMINOGLYCOSIDE N(3')-ACETYLTRANSFERASE-LIKE PROTEIN YOKD"/>
    <property type="match status" value="1"/>
</dbReference>
<comment type="similarity">
    <text evidence="1 4">Belongs to the antibiotic N-acetyltransferase family.</text>
</comment>
<dbReference type="EC" id="2.3.1.-" evidence="4"/>
<keyword evidence="3 4" id="KW-0012">Acyltransferase</keyword>
<reference evidence="5 6" key="1">
    <citation type="journal article" date="2013" name="Int. J. Syst. Evol. Microbiol.">
        <title>Ilumatobacter nonamiense sp. nov. and Ilumatobacter coccineum sp. nov., isolated from seashore sand.</title>
        <authorList>
            <person name="Matsumoto A."/>
            <person name="Kasai H."/>
            <person name="Matsuo Y."/>
            <person name="Shizuri Y."/>
            <person name="Ichikawa N."/>
            <person name="Fujita N."/>
            <person name="Omura S."/>
            <person name="Takahashi Y."/>
        </authorList>
    </citation>
    <scope>NUCLEOTIDE SEQUENCE [LARGE SCALE GENOMIC DNA]</scope>
    <source>
        <strain evidence="6">NBRC 103263 / KCTC 29153 / YM16-304</strain>
    </source>
</reference>
<dbReference type="InterPro" id="IPR003679">
    <property type="entry name" value="Amioglycoside_AcTrfase"/>
</dbReference>
<keyword evidence="2 4" id="KW-0808">Transferase</keyword>
<dbReference type="Proteomes" id="UP000011863">
    <property type="component" value="Chromosome"/>
</dbReference>
<keyword evidence="4" id="KW-0046">Antibiotic resistance</keyword>
<dbReference type="KEGG" id="aym:YM304_27640"/>
<dbReference type="RefSeq" id="WP_015442325.1">
    <property type="nucleotide sequence ID" value="NC_020520.1"/>
</dbReference>
<protein>
    <recommendedName>
        <fullName evidence="4">Aminoglycoside N(3)-acetyltransferase</fullName>
        <ecNumber evidence="4">2.3.1.-</ecNumber>
    </recommendedName>
</protein>
<sequence>MTEADAIAATPRPVTASSLTHELRDLGVTHGDVVIVHSSLSALGWVAGGPQSAVEALLAAVGAAGTIVMPTQSGQLSDPANWSDPPVPADWLDDVRANLPAYDAHLTPTRAMGQVVDCFRQHPSTIRSPHPLVSFAANGPAAVDLVAEHPVSPAFGHTSPLARLYDADAQILLLGVGHGNNTSLHLAEHRADWVGKQHVEESAPMLIDGERQWVTWTDLEANEDDFDQIGEALATTDIERVGPVGTGVARLASQRAVVDFAATWMSANRPASLGDTAT</sequence>
<dbReference type="GO" id="GO:0046677">
    <property type="term" value="P:response to antibiotic"/>
    <property type="evidence" value="ECO:0007669"/>
    <property type="project" value="UniProtKB-KW"/>
</dbReference>
<comment type="catalytic activity">
    <reaction evidence="4">
        <text>a 2-deoxystreptamine antibiotic + acetyl-CoA = an N(3)-acetyl-2-deoxystreptamine antibiotic + CoA + H(+)</text>
        <dbReference type="Rhea" id="RHEA:12665"/>
        <dbReference type="ChEBI" id="CHEBI:15378"/>
        <dbReference type="ChEBI" id="CHEBI:57287"/>
        <dbReference type="ChEBI" id="CHEBI:57288"/>
        <dbReference type="ChEBI" id="CHEBI:57921"/>
        <dbReference type="ChEBI" id="CHEBI:77452"/>
        <dbReference type="EC" id="2.3.1.81"/>
    </reaction>
</comment>
<dbReference type="GO" id="GO:0046353">
    <property type="term" value="F:aminoglycoside 3-N-acetyltransferase activity"/>
    <property type="evidence" value="ECO:0007669"/>
    <property type="project" value="UniProtKB-EC"/>
</dbReference>
<gene>
    <name evidence="5" type="ORF">YM304_27640</name>
</gene>
<dbReference type="InterPro" id="IPR028345">
    <property type="entry name" value="Antibiotic_NAT-like"/>
</dbReference>
<evidence type="ECO:0000256" key="4">
    <source>
        <dbReference type="RuleBase" id="RU365031"/>
    </source>
</evidence>
<evidence type="ECO:0000256" key="2">
    <source>
        <dbReference type="ARBA" id="ARBA00022679"/>
    </source>
</evidence>
<proteinExistence type="inferred from homology"/>